<feature type="domain" description="Aldehyde dehydrogenase" evidence="7">
    <location>
        <begin position="585"/>
        <end position="1031"/>
    </location>
</feature>
<keyword evidence="2 5" id="KW-0560">Oxidoreductase</keyword>
<proteinExistence type="inferred from homology"/>
<dbReference type="SUPFAM" id="SSF53720">
    <property type="entry name" value="ALDH-like"/>
    <property type="match status" value="2"/>
</dbReference>
<dbReference type="InterPro" id="IPR024089">
    <property type="entry name" value="PRODH_PutA_dom_I/II"/>
</dbReference>
<dbReference type="InterPro" id="IPR016160">
    <property type="entry name" value="Ald_DH_CS_CYS"/>
</dbReference>
<dbReference type="GO" id="GO:0004657">
    <property type="term" value="F:proline dehydrogenase activity"/>
    <property type="evidence" value="ECO:0007669"/>
    <property type="project" value="UniProtKB-UniRule"/>
</dbReference>
<comment type="catalytic activity">
    <reaction evidence="4 5">
        <text>L-glutamate 5-semialdehyde + NAD(+) + H2O = L-glutamate + NADH + 2 H(+)</text>
        <dbReference type="Rhea" id="RHEA:30235"/>
        <dbReference type="ChEBI" id="CHEBI:15377"/>
        <dbReference type="ChEBI" id="CHEBI:15378"/>
        <dbReference type="ChEBI" id="CHEBI:29985"/>
        <dbReference type="ChEBI" id="CHEBI:57540"/>
        <dbReference type="ChEBI" id="CHEBI:57945"/>
        <dbReference type="ChEBI" id="CHEBI:58066"/>
        <dbReference type="EC" id="1.2.1.88"/>
    </reaction>
</comment>
<feature type="active site" evidence="6">
    <location>
        <position position="807"/>
    </location>
</feature>
<comment type="catalytic activity">
    <reaction evidence="5">
        <text>L-proline + a quinone = (S)-1-pyrroline-5-carboxylate + a quinol + H(+)</text>
        <dbReference type="Rhea" id="RHEA:23784"/>
        <dbReference type="ChEBI" id="CHEBI:15378"/>
        <dbReference type="ChEBI" id="CHEBI:17388"/>
        <dbReference type="ChEBI" id="CHEBI:24646"/>
        <dbReference type="ChEBI" id="CHEBI:60039"/>
        <dbReference type="ChEBI" id="CHEBI:132124"/>
        <dbReference type="EC" id="1.5.5.2"/>
    </reaction>
</comment>
<dbReference type="InterPro" id="IPR005933">
    <property type="entry name" value="PutA_C"/>
</dbReference>
<keyword evidence="5" id="KW-0238">DNA-binding</keyword>
<keyword evidence="5" id="KW-0805">Transcription regulation</keyword>
<dbReference type="FunCoup" id="A0A395JRS2">
    <property type="interactions" value="287"/>
</dbReference>
<dbReference type="InParanoid" id="A0A395JRS2"/>
<dbReference type="InterPro" id="IPR016161">
    <property type="entry name" value="Ald_DH/histidinol_DH"/>
</dbReference>
<dbReference type="NCBIfam" id="TIGR01238">
    <property type="entry name" value="D1pyr5carbox3"/>
    <property type="match status" value="1"/>
</dbReference>
<dbReference type="SUPFAM" id="SSF51730">
    <property type="entry name" value="FAD-linked oxidoreductase"/>
    <property type="match status" value="1"/>
</dbReference>
<comment type="cofactor">
    <cofactor evidence="5">
        <name>FAD</name>
        <dbReference type="ChEBI" id="CHEBI:57692"/>
    </cofactor>
</comment>
<protein>
    <recommendedName>
        <fullName evidence="5">Bifunctional protein PutA</fullName>
    </recommendedName>
    <domain>
        <recommendedName>
            <fullName evidence="5">Proline dehydrogenase</fullName>
            <ecNumber evidence="5">1.5.5.2</ecNumber>
        </recommendedName>
        <alternativeName>
            <fullName evidence="5">Proline oxidase</fullName>
        </alternativeName>
    </domain>
    <domain>
        <recommendedName>
            <fullName evidence="5">Delta-1-pyrroline-5-carboxylate dehydrogenase</fullName>
            <shortName evidence="5">P5C dehydrogenase</shortName>
            <ecNumber evidence="5">1.2.1.88</ecNumber>
        </recommendedName>
        <alternativeName>
            <fullName evidence="5">L-glutamate gamma-semialdehyde dehydrogenase</fullName>
        </alternativeName>
    </domain>
</protein>
<keyword evidence="5" id="KW-0642">Proline metabolism</keyword>
<keyword evidence="5" id="KW-0274">FAD</keyword>
<dbReference type="InterPro" id="IPR015590">
    <property type="entry name" value="Aldehyde_DH_dom"/>
</dbReference>
<dbReference type="Pfam" id="PF14850">
    <property type="entry name" value="Pro_dh-DNA_bdg"/>
    <property type="match status" value="1"/>
</dbReference>
<evidence type="ECO:0000256" key="6">
    <source>
        <dbReference type="PIRSR" id="PIRSR000197-1"/>
    </source>
</evidence>
<evidence type="ECO:0000313" key="11">
    <source>
        <dbReference type="Proteomes" id="UP000253083"/>
    </source>
</evidence>
<feature type="active site" evidence="6">
    <location>
        <position position="841"/>
    </location>
</feature>
<comment type="pathway">
    <text evidence="5">Amino-acid degradation; L-proline degradation into L-glutamate; L-glutamate from L-proline: step 1/2.</text>
</comment>
<evidence type="ECO:0000256" key="3">
    <source>
        <dbReference type="ARBA" id="ARBA00023027"/>
    </source>
</evidence>
<dbReference type="InterPro" id="IPR024082">
    <property type="entry name" value="PRODH_PutA_dom_II"/>
</dbReference>
<dbReference type="EC" id="1.2.1.88" evidence="5"/>
<dbReference type="PIRSF" id="PIRSF000197">
    <property type="entry name" value="Bifunct_PutA"/>
    <property type="match status" value="1"/>
</dbReference>
<dbReference type="GO" id="GO:0003842">
    <property type="term" value="F:L-glutamate gamma-semialdehyde dehydrogenase activity"/>
    <property type="evidence" value="ECO:0007669"/>
    <property type="project" value="UniProtKB-UniRule"/>
</dbReference>
<dbReference type="InterPro" id="IPR025703">
    <property type="entry name" value="Bifunct_PutA"/>
</dbReference>
<name>A0A395JRS2_9GAMM</name>
<sequence length="1281" mass="140331">MSMSNGLAEREQTDPTQSAELAALRKAIAATKHVDEHRFVSDLIDKPVLNEAQRKNVTEHAQTLVRACRKDTNSQTLLDSFLQEFGLSNKEGVALMCLAEALLRVPDKTTADRLIAEKITSGDWRSHNGRSESLFVNAATWGMILTGKLIKLDEEITQQPGSWLKTLSSNLSEPVVRRAILQAMRIMGGQYVLGRSIEEGARKGAKYNSVDTRYSFDMLGEAARTEHDAERYYQAYSNSIDRIGALNKQSDVYTSDGISVKLSALHPQYHFAHYQTVMDELLPKITELCRKAKHYNIGISIDAEEASRLEMSIDLFEALCRHPDLQQWDGLGFVMQAYQKRAPALANWLIAIGRDTNRKIMVRLVKGAYWDAEIKHAQEQGLPDYPVFTRKVNTDACYMTCAKSLLEAKDTIFPQFATHNAYTAVAILGISDAAGNRNFEFQRLHGMGELLYKHLLKSSAAKDIPLRVYAPIGQHEDLLPYLVRRLLENGANSSFVNRFLDDDTPVIELIQDVYQDVASHPQYRHSKIPVPSNLFIAAGEARINARGIDLDDAQSVSQVTEAMERVAQQTIEAHSIINGRSTPAEPVNIFNPANIKQVVGHSSYANATMIETALSSADKFQPDWRSKPAIERATVLEKTADLLEQNMLELMGIISLEAGRTIPDCVSEVREAIDFCRYYAMQATQGSLSQSDAQGRGVFFCISPWNFPLAIFVGQISAALVAGNCVLAKPAEQTPLVAARAVELFLQAGCPPQALQLILGEGAFVGGLLTSDPRIQGVAFTGSTLTAQRINQTIATRSGGTIPIIAETGGQNCMIVDSTALPEQVVDDVISSAFHSAGQRCSALRVLFLQDVIADKVLTMLEGAMQAVRVDDPAKLSADIGPVIDQPAYAALQTHIDYIAPLSRQHYRVEVSPELLEKGLFFQPQVFEIDSLNQLDHEVFGPVLHVIRYNIKDISSVIEQINATGYGLTLGVHSRISAFADFVYRNTRVGNTYINRNTIGAMVGVNPFGGKGLSGTGPKAGGPNYLHRFQRQTDTRDIPAKLAHIHRAFSAVEPNQDDKTAIARALSSQKTWSRLASNERCAKLLAALTKTDTEQTITASKIIKRINTDLHDQQILPGPTGEENILFCGARGLVLIPVHDALSATDLTAMLSIIVATGNTVLLHTSSSSSRAMVESIRVLIGAAMPSGVLQLSEAENLGSLLAHTDISAIVASTSFPDIQAVRKLLADRTGPITQLIEFDSSVSNPNRSSNYVSFLIDERTKTDNLVARGGNTQLFNLTEA</sequence>
<feature type="domain" description="Proline dehydrogenase PutA" evidence="9">
    <location>
        <begin position="78"/>
        <end position="191"/>
    </location>
</feature>
<dbReference type="PANTHER" id="PTHR42862:SF1">
    <property type="entry name" value="DELTA-1-PYRROLINE-5-CARBOXYLATE DEHYDROGENASE 2, ISOFORM A-RELATED"/>
    <property type="match status" value="1"/>
</dbReference>
<dbReference type="FunFam" id="3.40.309.10:FF:000005">
    <property type="entry name" value="1-pyrroline-5-carboxylate dehydrogenase 1"/>
    <property type="match status" value="1"/>
</dbReference>
<keyword evidence="5" id="KW-0678">Repressor</keyword>
<keyword evidence="11" id="KW-1185">Reference proteome</keyword>
<evidence type="ECO:0000256" key="2">
    <source>
        <dbReference type="ARBA" id="ARBA00023002"/>
    </source>
</evidence>
<dbReference type="GO" id="GO:0009898">
    <property type="term" value="C:cytoplasmic side of plasma membrane"/>
    <property type="evidence" value="ECO:0007669"/>
    <property type="project" value="TreeGrafter"/>
</dbReference>
<dbReference type="InterPro" id="IPR050485">
    <property type="entry name" value="Proline_metab_enzyme"/>
</dbReference>
<comment type="function">
    <text evidence="5">Oxidizes proline to glutamate for use as a carbon and nitrogen source.</text>
</comment>
<dbReference type="EC" id="1.5.5.2" evidence="5"/>
<dbReference type="Gene3D" id="3.40.605.10">
    <property type="entry name" value="Aldehyde Dehydrogenase, Chain A, domain 1"/>
    <property type="match status" value="1"/>
</dbReference>
<evidence type="ECO:0000259" key="8">
    <source>
        <dbReference type="Pfam" id="PF01619"/>
    </source>
</evidence>
<evidence type="ECO:0000259" key="9">
    <source>
        <dbReference type="Pfam" id="PF14850"/>
    </source>
</evidence>
<dbReference type="EMBL" id="QNRT01000001">
    <property type="protein sequence ID" value="RBP53275.1"/>
    <property type="molecule type" value="Genomic_DNA"/>
</dbReference>
<organism evidence="10 11">
    <name type="scientific">Arenicella xantha</name>
    <dbReference type="NCBI Taxonomy" id="644221"/>
    <lineage>
        <taxon>Bacteria</taxon>
        <taxon>Pseudomonadati</taxon>
        <taxon>Pseudomonadota</taxon>
        <taxon>Gammaproteobacteria</taxon>
        <taxon>Arenicellales</taxon>
        <taxon>Arenicellaceae</taxon>
        <taxon>Arenicella</taxon>
    </lineage>
</organism>
<keyword evidence="3 5" id="KW-0520">NAD</keyword>
<dbReference type="GO" id="GO:0010133">
    <property type="term" value="P:L-proline catabolic process to L-glutamate"/>
    <property type="evidence" value="ECO:0007669"/>
    <property type="project" value="UniProtKB-UniRule"/>
</dbReference>
<dbReference type="UniPathway" id="UPA00261">
    <property type="reaction ID" value="UER00373"/>
</dbReference>
<feature type="domain" description="Proline dehydrogenase" evidence="8">
    <location>
        <begin position="206"/>
        <end position="498"/>
    </location>
</feature>
<dbReference type="Proteomes" id="UP000253083">
    <property type="component" value="Unassembled WGS sequence"/>
</dbReference>
<dbReference type="InterPro" id="IPR016163">
    <property type="entry name" value="Ald_DH_C"/>
</dbReference>
<comment type="pathway">
    <text evidence="1 5">Amino-acid degradation; L-proline degradation into L-glutamate; L-glutamate from L-proline: step 2/2.</text>
</comment>
<keyword evidence="5" id="KW-0804">Transcription</keyword>
<evidence type="ECO:0000313" key="10">
    <source>
        <dbReference type="EMBL" id="RBP53275.1"/>
    </source>
</evidence>
<comment type="caution">
    <text evidence="10">The sequence shown here is derived from an EMBL/GenBank/DDBJ whole genome shotgun (WGS) entry which is preliminary data.</text>
</comment>
<dbReference type="Gene3D" id="3.40.309.10">
    <property type="entry name" value="Aldehyde Dehydrogenase, Chain A, domain 2"/>
    <property type="match status" value="1"/>
</dbReference>
<dbReference type="Pfam" id="PF00171">
    <property type="entry name" value="Aldedh"/>
    <property type="match status" value="1"/>
</dbReference>
<evidence type="ECO:0000256" key="5">
    <source>
        <dbReference type="PIRNR" id="PIRNR000197"/>
    </source>
</evidence>
<dbReference type="PANTHER" id="PTHR42862">
    <property type="entry name" value="DELTA-1-PYRROLINE-5-CARBOXYLATE DEHYDROGENASE 1, ISOFORM A-RELATED"/>
    <property type="match status" value="1"/>
</dbReference>
<dbReference type="InterPro" id="IPR002872">
    <property type="entry name" value="Proline_DH_dom"/>
</dbReference>
<accession>A0A395JRS2</accession>
<dbReference type="InterPro" id="IPR016162">
    <property type="entry name" value="Ald_DH_N"/>
</dbReference>
<dbReference type="SUPFAM" id="SSF81935">
    <property type="entry name" value="N-terminal domain of bifunctional PutA protein"/>
    <property type="match status" value="1"/>
</dbReference>
<dbReference type="PROSITE" id="PS00070">
    <property type="entry name" value="ALDEHYDE_DEHYDR_CYS"/>
    <property type="match status" value="1"/>
</dbReference>
<reference evidence="10 11" key="1">
    <citation type="submission" date="2018-06" db="EMBL/GenBank/DDBJ databases">
        <title>Genomic Encyclopedia of Type Strains, Phase IV (KMG-IV): sequencing the most valuable type-strain genomes for metagenomic binning, comparative biology and taxonomic classification.</title>
        <authorList>
            <person name="Goeker M."/>
        </authorList>
    </citation>
    <scope>NUCLEOTIDE SEQUENCE [LARGE SCALE GENOMIC DNA]</scope>
    <source>
        <strain evidence="10 11">DSM 24032</strain>
    </source>
</reference>
<comment type="similarity">
    <text evidence="5">In the C-terminal section; belongs to the aldehyde dehydrogenase family.</text>
</comment>
<dbReference type="GO" id="GO:0003700">
    <property type="term" value="F:DNA-binding transcription factor activity"/>
    <property type="evidence" value="ECO:0007669"/>
    <property type="project" value="InterPro"/>
</dbReference>
<keyword evidence="5" id="KW-0285">Flavoprotein</keyword>
<evidence type="ECO:0000256" key="1">
    <source>
        <dbReference type="ARBA" id="ARBA00004786"/>
    </source>
</evidence>
<dbReference type="InterPro" id="IPR029041">
    <property type="entry name" value="FAD-linked_oxidoreductase-like"/>
</dbReference>
<dbReference type="Gene3D" id="1.20.5.460">
    <property type="entry name" value="Single helix bin"/>
    <property type="match status" value="1"/>
</dbReference>
<evidence type="ECO:0000256" key="4">
    <source>
        <dbReference type="ARBA" id="ARBA00048142"/>
    </source>
</evidence>
<dbReference type="GO" id="GO:0003677">
    <property type="term" value="F:DNA binding"/>
    <property type="evidence" value="ECO:0007669"/>
    <property type="project" value="UniProtKB-KW"/>
</dbReference>
<dbReference type="NCBIfam" id="NF008869">
    <property type="entry name" value="PRK11904.1"/>
    <property type="match status" value="1"/>
</dbReference>
<dbReference type="CDD" id="cd07125">
    <property type="entry name" value="ALDH_PutA-P5CDH"/>
    <property type="match status" value="1"/>
</dbReference>
<gene>
    <name evidence="10" type="ORF">DFR28_101661</name>
</gene>
<comment type="similarity">
    <text evidence="5">In the N-terminal section; belongs to the proline dehydrogenase family.</text>
</comment>
<evidence type="ECO:0000259" key="7">
    <source>
        <dbReference type="Pfam" id="PF00171"/>
    </source>
</evidence>
<dbReference type="Pfam" id="PF01619">
    <property type="entry name" value="Pro_dh"/>
    <property type="match status" value="1"/>
</dbReference>
<dbReference type="Gene3D" id="3.20.20.220">
    <property type="match status" value="1"/>
</dbReference>